<evidence type="ECO:0000313" key="2">
    <source>
        <dbReference type="EMBL" id="PRP74771.1"/>
    </source>
</evidence>
<feature type="region of interest" description="Disordered" evidence="1">
    <location>
        <begin position="366"/>
        <end position="413"/>
    </location>
</feature>
<gene>
    <name evidence="2" type="ORF">PROFUN_06632</name>
</gene>
<reference evidence="2 3" key="1">
    <citation type="journal article" date="2018" name="Genome Biol. Evol.">
        <title>Multiple Roots of Fruiting Body Formation in Amoebozoa.</title>
        <authorList>
            <person name="Hillmann F."/>
            <person name="Forbes G."/>
            <person name="Novohradska S."/>
            <person name="Ferling I."/>
            <person name="Riege K."/>
            <person name="Groth M."/>
            <person name="Westermann M."/>
            <person name="Marz M."/>
            <person name="Spaller T."/>
            <person name="Winckler T."/>
            <person name="Schaap P."/>
            <person name="Glockner G."/>
        </authorList>
    </citation>
    <scope>NUCLEOTIDE SEQUENCE [LARGE SCALE GENOMIC DNA]</scope>
    <source>
        <strain evidence="2 3">Jena</strain>
    </source>
</reference>
<feature type="region of interest" description="Disordered" evidence="1">
    <location>
        <begin position="308"/>
        <end position="336"/>
    </location>
</feature>
<evidence type="ECO:0000256" key="1">
    <source>
        <dbReference type="SAM" id="MobiDB-lite"/>
    </source>
</evidence>
<proteinExistence type="predicted"/>
<dbReference type="EMBL" id="MDYQ01000441">
    <property type="protein sequence ID" value="PRP74771.1"/>
    <property type="molecule type" value="Genomic_DNA"/>
</dbReference>
<keyword evidence="3" id="KW-1185">Reference proteome</keyword>
<dbReference type="AlphaFoldDB" id="A0A2P6MST4"/>
<feature type="compositionally biased region" description="Low complexity" evidence="1">
    <location>
        <begin position="309"/>
        <end position="318"/>
    </location>
</feature>
<dbReference type="InParanoid" id="A0A2P6MST4"/>
<evidence type="ECO:0000313" key="3">
    <source>
        <dbReference type="Proteomes" id="UP000241769"/>
    </source>
</evidence>
<name>A0A2P6MST4_9EUKA</name>
<accession>A0A2P6MST4</accession>
<comment type="caution">
    <text evidence="2">The sequence shown here is derived from an EMBL/GenBank/DDBJ whole genome shotgun (WGS) entry which is preliminary data.</text>
</comment>
<feature type="compositionally biased region" description="Low complexity" evidence="1">
    <location>
        <begin position="366"/>
        <end position="378"/>
    </location>
</feature>
<sequence length="413" mass="44332">MYDSLEYFCVLPHLSFCQKASASTEPTYLIYHMTHEHLTSSLKKSLLLNKNKLKLKSSTIHPTYPSAQFTKEPAMNELDEMEKLLMQDAGAKPTPAPNLMPMTGASPQMRPAGLPLAPGQPIIRQNIPPSMGKPVPGVSNVNLNVRQPQPQISNLPLASNQQRFNSMVNAAAPSIPVGQPNIPSNPVLNNLRPTNVMNPGTNAPVGSAIANLSNNPVINLNPAVKGSQSLSANQLARLAPLIDYVKKLIPTLPMDKQTVLTSVISRYNEKQLNPEGLVKEFSIVFGKEHLSSIITRINAIITQKAQLHQQTAAGQPQGAPAPSPAPSQNPTLNAIKTGLPSTLPQNPNIPTLNVNNMNNTGMIPAKKASKASVPPKGKFPAVGTPGMMNQPTNSAPLVPKRVPNFPANFDTPR</sequence>
<dbReference type="Proteomes" id="UP000241769">
    <property type="component" value="Unassembled WGS sequence"/>
</dbReference>
<protein>
    <submittedName>
        <fullName evidence="2">Uncharacterized protein</fullName>
    </submittedName>
</protein>
<organism evidence="2 3">
    <name type="scientific">Planoprotostelium fungivorum</name>
    <dbReference type="NCBI Taxonomy" id="1890364"/>
    <lineage>
        <taxon>Eukaryota</taxon>
        <taxon>Amoebozoa</taxon>
        <taxon>Evosea</taxon>
        <taxon>Variosea</taxon>
        <taxon>Cavosteliida</taxon>
        <taxon>Cavosteliaceae</taxon>
        <taxon>Planoprotostelium</taxon>
    </lineage>
</organism>